<dbReference type="AlphaFoldDB" id="A0A4Y9ZD74"/>
<evidence type="ECO:0000256" key="1">
    <source>
        <dbReference type="ARBA" id="ARBA00004141"/>
    </source>
</evidence>
<reference evidence="7 8" key="1">
    <citation type="submission" date="2019-02" db="EMBL/GenBank/DDBJ databases">
        <title>Genome sequencing of the rare red list fungi Dentipellis fragilis.</title>
        <authorList>
            <person name="Buettner E."/>
            <person name="Kellner H."/>
        </authorList>
    </citation>
    <scope>NUCLEOTIDE SEQUENCE [LARGE SCALE GENOMIC DNA]</scope>
    <source>
        <strain evidence="7 8">DSM 105465</strain>
    </source>
</reference>
<keyword evidence="2 6" id="KW-0812">Transmembrane</keyword>
<dbReference type="SUPFAM" id="SSF161084">
    <property type="entry name" value="MAPEG domain-like"/>
    <property type="match status" value="1"/>
</dbReference>
<evidence type="ECO:0000256" key="4">
    <source>
        <dbReference type="ARBA" id="ARBA00023136"/>
    </source>
</evidence>
<feature type="compositionally biased region" description="Basic and acidic residues" evidence="5">
    <location>
        <begin position="375"/>
        <end position="394"/>
    </location>
</feature>
<dbReference type="InterPro" id="IPR023352">
    <property type="entry name" value="MAPEG-like_dom_sf"/>
</dbReference>
<dbReference type="GO" id="GO:0005635">
    <property type="term" value="C:nuclear envelope"/>
    <property type="evidence" value="ECO:0007669"/>
    <property type="project" value="TreeGrafter"/>
</dbReference>
<dbReference type="Gene3D" id="1.20.120.550">
    <property type="entry name" value="Membrane associated eicosanoid/glutathione metabolism-like domain"/>
    <property type="match status" value="1"/>
</dbReference>
<dbReference type="EMBL" id="SEOQ01000015">
    <property type="protein sequence ID" value="TFY72424.1"/>
    <property type="molecule type" value="Genomic_DNA"/>
</dbReference>
<dbReference type="InterPro" id="IPR050997">
    <property type="entry name" value="MAPEG"/>
</dbReference>
<gene>
    <name evidence="7" type="ORF">EVG20_g600</name>
</gene>
<evidence type="ECO:0000256" key="5">
    <source>
        <dbReference type="SAM" id="MobiDB-lite"/>
    </source>
</evidence>
<dbReference type="GO" id="GO:0005783">
    <property type="term" value="C:endoplasmic reticulum"/>
    <property type="evidence" value="ECO:0007669"/>
    <property type="project" value="TreeGrafter"/>
</dbReference>
<feature type="transmembrane region" description="Helical" evidence="6">
    <location>
        <begin position="12"/>
        <end position="34"/>
    </location>
</feature>
<proteinExistence type="predicted"/>
<dbReference type="GO" id="GO:0004602">
    <property type="term" value="F:glutathione peroxidase activity"/>
    <property type="evidence" value="ECO:0007669"/>
    <property type="project" value="TreeGrafter"/>
</dbReference>
<evidence type="ECO:0000256" key="6">
    <source>
        <dbReference type="SAM" id="Phobius"/>
    </source>
</evidence>
<keyword evidence="3 6" id="KW-1133">Transmembrane helix</keyword>
<dbReference type="GO" id="GO:0004364">
    <property type="term" value="F:glutathione transferase activity"/>
    <property type="evidence" value="ECO:0007669"/>
    <property type="project" value="TreeGrafter"/>
</dbReference>
<dbReference type="Proteomes" id="UP000298327">
    <property type="component" value="Unassembled WGS sequence"/>
</dbReference>
<dbReference type="InterPro" id="IPR001129">
    <property type="entry name" value="Membr-assoc_MAPEG"/>
</dbReference>
<sequence length="618" mass="66324">MSTIHVPQGFSYVAASLLSTVFLTAWQSIVVGSARKSASIPYPQLYAEKAEAEASKTAHIFNCKQRAHQNTLEYMPSVIVTTLIAGLNYPIVAAAACGIWSFSRILYTAGYSTGIPKKRNRGFLGTPALLVLLGTASKSAYDLVVAAYAESDRSIYSVLPLPSLPHVIRIVKQMSKSTRPSLPASASDFALPSPIATTPPTSLGQTTSNADEFNPLFFRFRTPNLLPPKSSSDSRLGSPLASSFTLQLPRSSLESDNDRELMWTDSSPSSSENATPPLQGSQSEKDPGDSDSNMQTSRPRTPPRDPSTSMGIGSSEFLHHPYTRRLSHPPKLPRILNLLSESRPDENEVKSEAQFQRLVASFSELPAQPRTPRAPSDRGRYPEEVGEDTQREDTPSDDGEEQGFAFAFAPPSSTEPIPISKPRTPVPSVGGSVNGDDLALDSPISGAAMDVDMPSSAYGSPSVPTSLHQWRYTPPPTASAVRTNKRKHDDRFDPYPTASKRRAVSPSISFLRDNHSSLSPIYIPRSSSSSSRPIAIPIASSSTNSVTSSPTVSTSALALSRQSFGPSSVASSPTMRSSMSLASPIARPLRLGSRKCELDDREIKGAGDGVNGLSLDDS</sequence>
<name>A0A4Y9ZD74_9AGAM</name>
<dbReference type="PANTHER" id="PTHR10250">
    <property type="entry name" value="MICROSOMAL GLUTATHIONE S-TRANSFERASE"/>
    <property type="match status" value="1"/>
</dbReference>
<evidence type="ECO:0000313" key="7">
    <source>
        <dbReference type="EMBL" id="TFY72424.1"/>
    </source>
</evidence>
<comment type="caution">
    <text evidence="7">The sequence shown here is derived from an EMBL/GenBank/DDBJ whole genome shotgun (WGS) entry which is preliminary data.</text>
</comment>
<dbReference type="PANTHER" id="PTHR10250:SF26">
    <property type="entry name" value="GLUTATHIONE S-TRANSFERASE 3, MITOCHONDRIAL"/>
    <property type="match status" value="1"/>
</dbReference>
<feature type="compositionally biased region" description="Polar residues" evidence="5">
    <location>
        <begin position="195"/>
        <end position="208"/>
    </location>
</feature>
<feature type="region of interest" description="Disordered" evidence="5">
    <location>
        <begin position="360"/>
        <end position="508"/>
    </location>
</feature>
<accession>A0A4Y9ZD74</accession>
<feature type="region of interest" description="Disordered" evidence="5">
    <location>
        <begin position="247"/>
        <end position="315"/>
    </location>
</feature>
<evidence type="ECO:0000256" key="2">
    <source>
        <dbReference type="ARBA" id="ARBA00022692"/>
    </source>
</evidence>
<evidence type="ECO:0000256" key="3">
    <source>
        <dbReference type="ARBA" id="ARBA00022989"/>
    </source>
</evidence>
<feature type="compositionally biased region" description="Polar residues" evidence="5">
    <location>
        <begin position="457"/>
        <end position="468"/>
    </location>
</feature>
<keyword evidence="8" id="KW-1185">Reference proteome</keyword>
<feature type="region of interest" description="Disordered" evidence="5">
    <location>
        <begin position="179"/>
        <end position="208"/>
    </location>
</feature>
<protein>
    <submittedName>
        <fullName evidence="7">Uncharacterized protein</fullName>
    </submittedName>
</protein>
<feature type="transmembrane region" description="Helical" evidence="6">
    <location>
        <begin position="78"/>
        <end position="102"/>
    </location>
</feature>
<feature type="compositionally biased region" description="Polar residues" evidence="5">
    <location>
        <begin position="264"/>
        <end position="282"/>
    </location>
</feature>
<dbReference type="OrthoDB" id="5396103at2759"/>
<organism evidence="7 8">
    <name type="scientific">Dentipellis fragilis</name>
    <dbReference type="NCBI Taxonomy" id="205917"/>
    <lineage>
        <taxon>Eukaryota</taxon>
        <taxon>Fungi</taxon>
        <taxon>Dikarya</taxon>
        <taxon>Basidiomycota</taxon>
        <taxon>Agaricomycotina</taxon>
        <taxon>Agaricomycetes</taxon>
        <taxon>Russulales</taxon>
        <taxon>Hericiaceae</taxon>
        <taxon>Dentipellis</taxon>
    </lineage>
</organism>
<dbReference type="STRING" id="205917.A0A4Y9ZD74"/>
<dbReference type="GO" id="GO:0016020">
    <property type="term" value="C:membrane"/>
    <property type="evidence" value="ECO:0007669"/>
    <property type="project" value="UniProtKB-SubCell"/>
</dbReference>
<keyword evidence="4 6" id="KW-0472">Membrane</keyword>
<evidence type="ECO:0000313" key="8">
    <source>
        <dbReference type="Proteomes" id="UP000298327"/>
    </source>
</evidence>
<comment type="subcellular location">
    <subcellularLocation>
        <location evidence="1">Membrane</location>
        <topology evidence="1">Multi-pass membrane protein</topology>
    </subcellularLocation>
</comment>
<dbReference type="Pfam" id="PF01124">
    <property type="entry name" value="MAPEG"/>
    <property type="match status" value="1"/>
</dbReference>